<feature type="domain" description="Mur ligase C-terminal" evidence="9">
    <location>
        <begin position="285"/>
        <end position="401"/>
    </location>
</feature>
<evidence type="ECO:0000313" key="12">
    <source>
        <dbReference type="Proteomes" id="UP000619293"/>
    </source>
</evidence>
<dbReference type="GO" id="GO:0008360">
    <property type="term" value="P:regulation of cell shape"/>
    <property type="evidence" value="ECO:0007669"/>
    <property type="project" value="UniProtKB-KW"/>
</dbReference>
<evidence type="ECO:0000256" key="8">
    <source>
        <dbReference type="RuleBase" id="RU003664"/>
    </source>
</evidence>
<dbReference type="GO" id="GO:0071555">
    <property type="term" value="P:cell wall organization"/>
    <property type="evidence" value="ECO:0007669"/>
    <property type="project" value="UniProtKB-KW"/>
</dbReference>
<dbReference type="SUPFAM" id="SSF53244">
    <property type="entry name" value="MurD-like peptide ligases, peptide-binding domain"/>
    <property type="match status" value="1"/>
</dbReference>
<feature type="binding site" evidence="7">
    <location>
        <begin position="95"/>
        <end position="101"/>
    </location>
    <ligand>
        <name>ATP</name>
        <dbReference type="ChEBI" id="CHEBI:30616"/>
    </ligand>
</feature>
<dbReference type="PANTHER" id="PTHR43692:SF1">
    <property type="entry name" value="UDP-N-ACETYLMURAMOYLALANINE--D-GLUTAMATE LIGASE"/>
    <property type="match status" value="1"/>
</dbReference>
<organism evidence="11 12">
    <name type="scientific">Catellatospora chokoriensis</name>
    <dbReference type="NCBI Taxonomy" id="310353"/>
    <lineage>
        <taxon>Bacteria</taxon>
        <taxon>Bacillati</taxon>
        <taxon>Actinomycetota</taxon>
        <taxon>Actinomycetes</taxon>
        <taxon>Micromonosporales</taxon>
        <taxon>Micromonosporaceae</taxon>
        <taxon>Catellatospora</taxon>
    </lineage>
</organism>
<dbReference type="UniPathway" id="UPA00219"/>
<keyword evidence="7 8" id="KW-0132">Cell division</keyword>
<dbReference type="EC" id="6.3.2.9" evidence="7 8"/>
<dbReference type="GO" id="GO:0009252">
    <property type="term" value="P:peptidoglycan biosynthetic process"/>
    <property type="evidence" value="ECO:0007669"/>
    <property type="project" value="UniProtKB-UniRule"/>
</dbReference>
<evidence type="ECO:0000259" key="9">
    <source>
        <dbReference type="Pfam" id="PF02875"/>
    </source>
</evidence>
<dbReference type="GO" id="GO:0051301">
    <property type="term" value="P:cell division"/>
    <property type="evidence" value="ECO:0007669"/>
    <property type="project" value="UniProtKB-KW"/>
</dbReference>
<dbReference type="Pfam" id="PF08245">
    <property type="entry name" value="Mur_ligase_M"/>
    <property type="match status" value="1"/>
</dbReference>
<dbReference type="InterPro" id="IPR013221">
    <property type="entry name" value="Mur_ligase_cen"/>
</dbReference>
<keyword evidence="6 7" id="KW-0067">ATP-binding</keyword>
<dbReference type="PANTHER" id="PTHR43692">
    <property type="entry name" value="UDP-N-ACETYLMURAMOYLALANINE--D-GLUTAMATE LIGASE"/>
    <property type="match status" value="1"/>
</dbReference>
<dbReference type="NCBIfam" id="TIGR01087">
    <property type="entry name" value="murD"/>
    <property type="match status" value="1"/>
</dbReference>
<evidence type="ECO:0000256" key="3">
    <source>
        <dbReference type="ARBA" id="ARBA00022490"/>
    </source>
</evidence>
<dbReference type="Gene3D" id="3.40.50.720">
    <property type="entry name" value="NAD(P)-binding Rossmann-like Domain"/>
    <property type="match status" value="1"/>
</dbReference>
<keyword evidence="7 8" id="KW-0133">Cell shape</keyword>
<dbReference type="SUPFAM" id="SSF53623">
    <property type="entry name" value="MurD-like peptide ligases, catalytic domain"/>
    <property type="match status" value="1"/>
</dbReference>
<dbReference type="Pfam" id="PF02875">
    <property type="entry name" value="Mur_ligase_C"/>
    <property type="match status" value="1"/>
</dbReference>
<dbReference type="GO" id="GO:0005524">
    <property type="term" value="F:ATP binding"/>
    <property type="evidence" value="ECO:0007669"/>
    <property type="project" value="UniProtKB-UniRule"/>
</dbReference>
<dbReference type="InterPro" id="IPR004101">
    <property type="entry name" value="Mur_ligase_C"/>
</dbReference>
<evidence type="ECO:0000256" key="5">
    <source>
        <dbReference type="ARBA" id="ARBA00022741"/>
    </source>
</evidence>
<dbReference type="RefSeq" id="WP_191839533.1">
    <property type="nucleotide sequence ID" value="NZ_BAAALB010000007.1"/>
</dbReference>
<keyword evidence="7 8" id="KW-0573">Peptidoglycan synthesis</keyword>
<sequence length="424" mass="44234">MKIAVVGYGVEGRAAVDYWLDKGDITVCAPKLEATPPAGVEIQVGPDYLAGLTDFDLVVRSPGVRPDLIPAGVATTSVIREFLRVCPAPVIGVTGTQGKGTTCTAIAAVLRAAGHRVFLGGNIGVPPLAFLGDIRPSDWVVLEVSNFQLMDCTSSPGLAVVLPVTPDHLNWHTGLPEYFEAKAAIAAFQHPEDSVVFAADNPVAAAIAATSPGRHIPVGRHDGFHARDNGVYRGNTRIVDAADVQLRGRHVLENLAAAVAAVYDIVDGDAAVVNAGIGSMKPLPHRLAPVKKVGGVLYVNDSLSTTPETSRAAMAAYPEPKIVILGGSSKGMSYQTLAEAVEANHVRKVLLVGQDAPAIASALDARGFTDYEFVSGPMSTVVEQAAASARPGDVVLLSPACASFDSYRDYADRGDQFAAAVQTL</sequence>
<evidence type="ECO:0000256" key="7">
    <source>
        <dbReference type="HAMAP-Rule" id="MF_00639"/>
    </source>
</evidence>
<protein>
    <recommendedName>
        <fullName evidence="7 8">UDP-N-acetylmuramoylalanine--D-glutamate ligase</fullName>
        <ecNumber evidence="7 8">6.3.2.9</ecNumber>
    </recommendedName>
    <alternativeName>
        <fullName evidence="7">D-glutamic acid-adding enzyme</fullName>
    </alternativeName>
    <alternativeName>
        <fullName evidence="7">UDP-N-acetylmuramoyl-L-alanyl-D-glutamate synthetase</fullName>
    </alternativeName>
</protein>
<dbReference type="GO" id="GO:0005737">
    <property type="term" value="C:cytoplasm"/>
    <property type="evidence" value="ECO:0007669"/>
    <property type="project" value="UniProtKB-SubCell"/>
</dbReference>
<reference evidence="11 12" key="1">
    <citation type="submission" date="2021-01" db="EMBL/GenBank/DDBJ databases">
        <title>Whole genome shotgun sequence of Catellatospora chokoriensis NBRC 107358.</title>
        <authorList>
            <person name="Komaki H."/>
            <person name="Tamura T."/>
        </authorList>
    </citation>
    <scope>NUCLEOTIDE SEQUENCE [LARGE SCALE GENOMIC DNA]</scope>
    <source>
        <strain evidence="11 12">NBRC 107358</strain>
    </source>
</reference>
<keyword evidence="7 8" id="KW-0131">Cell cycle</keyword>
<dbReference type="InterPro" id="IPR005762">
    <property type="entry name" value="MurD"/>
</dbReference>
<name>A0A8J3K1D3_9ACTN</name>
<evidence type="ECO:0000256" key="1">
    <source>
        <dbReference type="ARBA" id="ARBA00004496"/>
    </source>
</evidence>
<keyword evidence="4 7" id="KW-0436">Ligase</keyword>
<dbReference type="InterPro" id="IPR036615">
    <property type="entry name" value="Mur_ligase_C_dom_sf"/>
</dbReference>
<dbReference type="Proteomes" id="UP000619293">
    <property type="component" value="Unassembled WGS sequence"/>
</dbReference>
<keyword evidence="5 7" id="KW-0547">Nucleotide-binding</keyword>
<keyword evidence="12" id="KW-1185">Reference proteome</keyword>
<proteinExistence type="inferred from homology"/>
<gene>
    <name evidence="11" type="primary">murD_2</name>
    <name evidence="7" type="synonym">murD</name>
    <name evidence="11" type="ORF">Cch02nite_10930</name>
</gene>
<dbReference type="Gene3D" id="3.90.190.20">
    <property type="entry name" value="Mur ligase, C-terminal domain"/>
    <property type="match status" value="1"/>
</dbReference>
<evidence type="ECO:0000256" key="4">
    <source>
        <dbReference type="ARBA" id="ARBA00022598"/>
    </source>
</evidence>
<dbReference type="InterPro" id="IPR036565">
    <property type="entry name" value="Mur-like_cat_sf"/>
</dbReference>
<feature type="domain" description="Mur ligase central" evidence="10">
    <location>
        <begin position="93"/>
        <end position="262"/>
    </location>
</feature>
<evidence type="ECO:0000259" key="10">
    <source>
        <dbReference type="Pfam" id="PF08245"/>
    </source>
</evidence>
<keyword evidence="7 8" id="KW-0961">Cell wall biogenesis/degradation</keyword>
<comment type="pathway">
    <text evidence="2 7 8">Cell wall biogenesis; peptidoglycan biosynthesis.</text>
</comment>
<dbReference type="HAMAP" id="MF_00639">
    <property type="entry name" value="MurD"/>
    <property type="match status" value="1"/>
</dbReference>
<dbReference type="SUPFAM" id="SSF51984">
    <property type="entry name" value="MurCD N-terminal domain"/>
    <property type="match status" value="1"/>
</dbReference>
<keyword evidence="3 7" id="KW-0963">Cytoplasm</keyword>
<comment type="similarity">
    <text evidence="7">Belongs to the MurCDEF family.</text>
</comment>
<comment type="function">
    <text evidence="7 8">Cell wall formation. Catalyzes the addition of glutamate to the nucleotide precursor UDP-N-acetylmuramoyl-L-alanine (UMA).</text>
</comment>
<dbReference type="GO" id="GO:0008764">
    <property type="term" value="F:UDP-N-acetylmuramoylalanine-D-glutamate ligase activity"/>
    <property type="evidence" value="ECO:0007669"/>
    <property type="project" value="UniProtKB-UniRule"/>
</dbReference>
<comment type="catalytic activity">
    <reaction evidence="7 8">
        <text>UDP-N-acetyl-alpha-D-muramoyl-L-alanine + D-glutamate + ATP = UDP-N-acetyl-alpha-D-muramoyl-L-alanyl-D-glutamate + ADP + phosphate + H(+)</text>
        <dbReference type="Rhea" id="RHEA:16429"/>
        <dbReference type="ChEBI" id="CHEBI:15378"/>
        <dbReference type="ChEBI" id="CHEBI:29986"/>
        <dbReference type="ChEBI" id="CHEBI:30616"/>
        <dbReference type="ChEBI" id="CHEBI:43474"/>
        <dbReference type="ChEBI" id="CHEBI:83898"/>
        <dbReference type="ChEBI" id="CHEBI:83900"/>
        <dbReference type="ChEBI" id="CHEBI:456216"/>
        <dbReference type="EC" id="6.3.2.9"/>
    </reaction>
</comment>
<dbReference type="Gene3D" id="3.40.1190.10">
    <property type="entry name" value="Mur-like, catalytic domain"/>
    <property type="match status" value="1"/>
</dbReference>
<evidence type="ECO:0000256" key="6">
    <source>
        <dbReference type="ARBA" id="ARBA00022840"/>
    </source>
</evidence>
<comment type="subcellular location">
    <subcellularLocation>
        <location evidence="1 7 8">Cytoplasm</location>
    </subcellularLocation>
</comment>
<comment type="caution">
    <text evidence="11">The sequence shown here is derived from an EMBL/GenBank/DDBJ whole genome shotgun (WGS) entry which is preliminary data.</text>
</comment>
<evidence type="ECO:0000256" key="2">
    <source>
        <dbReference type="ARBA" id="ARBA00004752"/>
    </source>
</evidence>
<evidence type="ECO:0000313" key="11">
    <source>
        <dbReference type="EMBL" id="GIF87649.1"/>
    </source>
</evidence>
<dbReference type="EMBL" id="BONG01000005">
    <property type="protein sequence ID" value="GIF87649.1"/>
    <property type="molecule type" value="Genomic_DNA"/>
</dbReference>
<accession>A0A8J3K1D3</accession>
<dbReference type="AlphaFoldDB" id="A0A8J3K1D3"/>